<evidence type="ECO:0000259" key="3">
    <source>
        <dbReference type="PROSITE" id="PS51272"/>
    </source>
</evidence>
<reference evidence="4 5" key="1">
    <citation type="submission" date="2019-09" db="EMBL/GenBank/DDBJ databases">
        <title>Whole genome sequences of isolates from the Mars Exploration Rovers.</title>
        <authorList>
            <person name="Seuylemezian A."/>
            <person name="Vaishampayan P."/>
        </authorList>
    </citation>
    <scope>NUCLEOTIDE SEQUENCE [LARGE SCALE GENOMIC DNA]</scope>
    <source>
        <strain evidence="4 5">MER_TA_151</strain>
    </source>
</reference>
<feature type="chain" id="PRO_5023846444" evidence="2">
    <location>
        <begin position="30"/>
        <end position="856"/>
    </location>
</feature>
<evidence type="ECO:0000256" key="1">
    <source>
        <dbReference type="ARBA" id="ARBA00022729"/>
    </source>
</evidence>
<sequence>MIKRLKLYRKIIAGILTAAIVAVSATGFAAGFKDVSASYKEAVDFLVSKGIKGLSETTFGTYENIKRVDAAVMVANVLDLDVDEAPDAGFTDVPQRAVKQVNALKAVGITDGKTETTFASQQPITRGELAIWLQRGFDLEADIGELAFTDVADRYERAVSALVAARITNGTTETTFGTHNNAKRGDFAKFLLRADQAVVPLSIESISAVNANTLKITGVGLKQLKIEDISVENNTVMDISSSADGKHAIVKLSSELLIDQTAKVTVQEVSFDVTYKLELDTVTVDEAAYDDDTVGQFVAIKVNGTKATAQELILAGYIVQFEAFSNKSATKNVTNDLFESNSTGKLNTNLFIPVSGQEFYVRVKVIKGAEVIISELTEIKIKNLDLVVDSITAAKLVNLTTTFKQNSTMLMTGEKAQFTDVTVKSGSDEDVVTGGFTVKSSDVSVVSVMKDENGNEVLTAQGPGTATITVTYGGAILTKTFTVTNGEREATTIDTEKTELIVVKNGEKTTKVTLLDQYGDPMAITSGVNVALVVINNEKVNASLSHSSGEDGEAVLKVEGKDTGSATIIFRDAANVKIGTTLVKVSVTENGTLSKYELEVDTTISDSDVTKVNEAIHATIARDKISTDAILDAKGDKFLKIDLRAFNSDGVELAKPEVSNYTVETYVSNVGVLAATSYYAGKGYIVVEAGNKAGRATIIVRNKDNGNILATLDMIVEKVGYEVVEAELKNVETAIYAQTLNYEDFLSYIESANDPVISGIKLTKSVTQPVRLDIKNNTGTVGALYVDKNADGSFVATDGDFEVGRVVMTIIGEIADHDFDAIVGVDVAAGDHGTILFKVLDTEDRVIANKAVTVEV</sequence>
<dbReference type="Proteomes" id="UP000326671">
    <property type="component" value="Unassembled WGS sequence"/>
</dbReference>
<dbReference type="Pfam" id="PF00395">
    <property type="entry name" value="SLH"/>
    <property type="match status" value="2"/>
</dbReference>
<dbReference type="RefSeq" id="WP_150442344.1">
    <property type="nucleotide sequence ID" value="NZ_VYKL01000041.1"/>
</dbReference>
<evidence type="ECO:0000313" key="5">
    <source>
        <dbReference type="Proteomes" id="UP000326671"/>
    </source>
</evidence>
<evidence type="ECO:0000313" key="4">
    <source>
        <dbReference type="EMBL" id="KAA9015514.1"/>
    </source>
</evidence>
<keyword evidence="1 2" id="KW-0732">Signal</keyword>
<dbReference type="OrthoDB" id="2867478at2"/>
<name>A0A5J5H7Y0_9BACI</name>
<organism evidence="4 5">
    <name type="scientific">Niallia endozanthoxylica</name>
    <dbReference type="NCBI Taxonomy" id="2036016"/>
    <lineage>
        <taxon>Bacteria</taxon>
        <taxon>Bacillati</taxon>
        <taxon>Bacillota</taxon>
        <taxon>Bacilli</taxon>
        <taxon>Bacillales</taxon>
        <taxon>Bacillaceae</taxon>
        <taxon>Niallia</taxon>
    </lineage>
</organism>
<dbReference type="Gene3D" id="2.60.40.1080">
    <property type="match status" value="1"/>
</dbReference>
<gene>
    <name evidence="4" type="ORF">F4V44_22940</name>
</gene>
<dbReference type="EMBL" id="VYKL01000041">
    <property type="protein sequence ID" value="KAA9015514.1"/>
    <property type="molecule type" value="Genomic_DNA"/>
</dbReference>
<dbReference type="PROSITE" id="PS51272">
    <property type="entry name" value="SLH"/>
    <property type="match status" value="1"/>
</dbReference>
<feature type="signal peptide" evidence="2">
    <location>
        <begin position="1"/>
        <end position="29"/>
    </location>
</feature>
<feature type="domain" description="SLH" evidence="3">
    <location>
        <begin position="84"/>
        <end position="147"/>
    </location>
</feature>
<keyword evidence="5" id="KW-1185">Reference proteome</keyword>
<comment type="caution">
    <text evidence="4">The sequence shown here is derived from an EMBL/GenBank/DDBJ whole genome shotgun (WGS) entry which is preliminary data.</text>
</comment>
<accession>A0A5J5H7Y0</accession>
<protein>
    <submittedName>
        <fullName evidence="4">S-layer homology domain-containing protein</fullName>
    </submittedName>
</protein>
<proteinExistence type="predicted"/>
<dbReference type="InterPro" id="IPR001119">
    <property type="entry name" value="SLH_dom"/>
</dbReference>
<dbReference type="AlphaFoldDB" id="A0A5J5H7Y0"/>
<evidence type="ECO:0000256" key="2">
    <source>
        <dbReference type="SAM" id="SignalP"/>
    </source>
</evidence>